<accession>A0A4R9BSH1</accession>
<comment type="subunit">
    <text evidence="3">Homotrimer.</text>
</comment>
<protein>
    <submittedName>
        <fullName evidence="6">Bifunctional 4-hydroxy-2-oxoglutarate aldolase/2-dehydro-3-deoxy-phosphogluconate aldolase</fullName>
    </submittedName>
</protein>
<dbReference type="Proteomes" id="UP000297626">
    <property type="component" value="Unassembled WGS sequence"/>
</dbReference>
<sequence>MTNPLTRLQNTRVLAVVRAPSAASALRAADALVSGGITGLEITYSTPDAPAVIRELSARYGDDIYLGAGTVTTSDEAMRAAAAGAQFLVSPGTRRALTTAMKATGLLVITGALTPSELMAAVEYGTDVVKIFPASLGGPAFLKSLRGPFPHVPLMPTGGVTPDNIGAWFDAGAIAVGVGGDLVSAVDLATENYGNIERLAARFISAGVHPHTTEVGA</sequence>
<comment type="similarity">
    <text evidence="2">Belongs to the KHG/KDPG aldolase family.</text>
</comment>
<dbReference type="CDD" id="cd00452">
    <property type="entry name" value="KDPG_aldolase"/>
    <property type="match status" value="1"/>
</dbReference>
<keyword evidence="4" id="KW-0456">Lyase</keyword>
<dbReference type="PANTHER" id="PTHR30246">
    <property type="entry name" value="2-KETO-3-DEOXY-6-PHOSPHOGLUCONATE ALDOLASE"/>
    <property type="match status" value="1"/>
</dbReference>
<comment type="caution">
    <text evidence="6">The sequence shown here is derived from an EMBL/GenBank/DDBJ whole genome shotgun (WGS) entry which is preliminary data.</text>
</comment>
<name>A0A4R9BSH1_9MICO</name>
<evidence type="ECO:0000313" key="6">
    <source>
        <dbReference type="EMBL" id="TFD90014.1"/>
    </source>
</evidence>
<dbReference type="Gene3D" id="3.20.20.70">
    <property type="entry name" value="Aldolase class I"/>
    <property type="match status" value="1"/>
</dbReference>
<evidence type="ECO:0000256" key="1">
    <source>
        <dbReference type="ARBA" id="ARBA00004761"/>
    </source>
</evidence>
<dbReference type="GO" id="GO:0016829">
    <property type="term" value="F:lyase activity"/>
    <property type="evidence" value="ECO:0007669"/>
    <property type="project" value="UniProtKB-KW"/>
</dbReference>
<dbReference type="Pfam" id="PF01081">
    <property type="entry name" value="Aldolase"/>
    <property type="match status" value="1"/>
</dbReference>
<evidence type="ECO:0000256" key="5">
    <source>
        <dbReference type="ARBA" id="ARBA00023277"/>
    </source>
</evidence>
<proteinExistence type="inferred from homology"/>
<dbReference type="PANTHER" id="PTHR30246:SF1">
    <property type="entry name" value="2-DEHYDRO-3-DEOXY-6-PHOSPHOGALACTONATE ALDOLASE-RELATED"/>
    <property type="match status" value="1"/>
</dbReference>
<dbReference type="RefSeq" id="WP_134528154.1">
    <property type="nucleotide sequence ID" value="NZ_SOHN01000008.1"/>
</dbReference>
<keyword evidence="5" id="KW-0119">Carbohydrate metabolism</keyword>
<dbReference type="InterPro" id="IPR000887">
    <property type="entry name" value="Aldlse_KDPG_KHG"/>
</dbReference>
<evidence type="ECO:0000256" key="3">
    <source>
        <dbReference type="ARBA" id="ARBA00011233"/>
    </source>
</evidence>
<comment type="pathway">
    <text evidence="1">Carbohydrate acid metabolism.</text>
</comment>
<keyword evidence="7" id="KW-1185">Reference proteome</keyword>
<evidence type="ECO:0000256" key="4">
    <source>
        <dbReference type="ARBA" id="ARBA00023239"/>
    </source>
</evidence>
<reference evidence="6 7" key="1">
    <citation type="submission" date="2019-03" db="EMBL/GenBank/DDBJ databases">
        <title>Genomics of glacier-inhabiting Cryobacterium strains.</title>
        <authorList>
            <person name="Liu Q."/>
            <person name="Xin Y.-H."/>
        </authorList>
    </citation>
    <scope>NUCLEOTIDE SEQUENCE [LARGE SCALE GENOMIC DNA]</scope>
    <source>
        <strain evidence="6 7">Sr54</strain>
    </source>
</reference>
<dbReference type="SUPFAM" id="SSF51569">
    <property type="entry name" value="Aldolase"/>
    <property type="match status" value="1"/>
</dbReference>
<evidence type="ECO:0000256" key="2">
    <source>
        <dbReference type="ARBA" id="ARBA00006906"/>
    </source>
</evidence>
<dbReference type="EMBL" id="SOHN01000008">
    <property type="protein sequence ID" value="TFD90014.1"/>
    <property type="molecule type" value="Genomic_DNA"/>
</dbReference>
<evidence type="ECO:0000313" key="7">
    <source>
        <dbReference type="Proteomes" id="UP000297626"/>
    </source>
</evidence>
<dbReference type="InterPro" id="IPR013785">
    <property type="entry name" value="Aldolase_TIM"/>
</dbReference>
<organism evidence="6 7">
    <name type="scientific">Cryobacterium serini</name>
    <dbReference type="NCBI Taxonomy" id="1259201"/>
    <lineage>
        <taxon>Bacteria</taxon>
        <taxon>Bacillati</taxon>
        <taxon>Actinomycetota</taxon>
        <taxon>Actinomycetes</taxon>
        <taxon>Micrococcales</taxon>
        <taxon>Microbacteriaceae</taxon>
        <taxon>Cryobacterium</taxon>
    </lineage>
</organism>
<dbReference type="AlphaFoldDB" id="A0A4R9BSH1"/>
<gene>
    <name evidence="6" type="ORF">E3T51_04765</name>
</gene>
<dbReference type="NCBIfam" id="TIGR01182">
    <property type="entry name" value="eda"/>
    <property type="match status" value="1"/>
</dbReference>